<dbReference type="Gramene" id="rna-AYBTSS11_LOCUS11480">
    <property type="protein sequence ID" value="CAJ1943677.1"/>
    <property type="gene ID" value="gene-AYBTSS11_LOCUS11480"/>
</dbReference>
<protein>
    <submittedName>
        <fullName evidence="1">Uncharacterized protein</fullName>
    </submittedName>
</protein>
<name>A0AA86SLS2_9FABA</name>
<evidence type="ECO:0000313" key="2">
    <source>
        <dbReference type="Proteomes" id="UP001189624"/>
    </source>
</evidence>
<accession>A0AA86SLS2</accession>
<gene>
    <name evidence="1" type="ORF">AYBTSS11_LOCUS11480</name>
</gene>
<dbReference type="Proteomes" id="UP001189624">
    <property type="component" value="Chromosome 3"/>
</dbReference>
<organism evidence="1 2">
    <name type="scientific">Sphenostylis stenocarpa</name>
    <dbReference type="NCBI Taxonomy" id="92480"/>
    <lineage>
        <taxon>Eukaryota</taxon>
        <taxon>Viridiplantae</taxon>
        <taxon>Streptophyta</taxon>
        <taxon>Embryophyta</taxon>
        <taxon>Tracheophyta</taxon>
        <taxon>Spermatophyta</taxon>
        <taxon>Magnoliopsida</taxon>
        <taxon>eudicotyledons</taxon>
        <taxon>Gunneridae</taxon>
        <taxon>Pentapetalae</taxon>
        <taxon>rosids</taxon>
        <taxon>fabids</taxon>
        <taxon>Fabales</taxon>
        <taxon>Fabaceae</taxon>
        <taxon>Papilionoideae</taxon>
        <taxon>50 kb inversion clade</taxon>
        <taxon>NPAAA clade</taxon>
        <taxon>indigoferoid/millettioid clade</taxon>
        <taxon>Phaseoleae</taxon>
        <taxon>Sphenostylis</taxon>
    </lineage>
</organism>
<dbReference type="AlphaFoldDB" id="A0AA86SLS2"/>
<dbReference type="EMBL" id="OY731400">
    <property type="protein sequence ID" value="CAJ1943677.1"/>
    <property type="molecule type" value="Genomic_DNA"/>
</dbReference>
<evidence type="ECO:0000313" key="1">
    <source>
        <dbReference type="EMBL" id="CAJ1943677.1"/>
    </source>
</evidence>
<proteinExistence type="predicted"/>
<keyword evidence="2" id="KW-1185">Reference proteome</keyword>
<sequence>MCWERERGFQIMVTTDHHVSTCVKGNGSEVGARKRHERELKFRDVRLHFTKLLIAYLKQRLKPGQAQFIVNSV</sequence>
<reference evidence="1" key="1">
    <citation type="submission" date="2023-10" db="EMBL/GenBank/DDBJ databases">
        <authorList>
            <person name="Domelevo Entfellner J.-B."/>
        </authorList>
    </citation>
    <scope>NUCLEOTIDE SEQUENCE</scope>
</reference>